<dbReference type="CDD" id="cd07185">
    <property type="entry name" value="OmpA_C-like"/>
    <property type="match status" value="1"/>
</dbReference>
<keyword evidence="5" id="KW-1133">Transmembrane helix</keyword>
<dbReference type="Pfam" id="PF09084">
    <property type="entry name" value="NMT1"/>
    <property type="match status" value="1"/>
</dbReference>
<evidence type="ECO:0000313" key="8">
    <source>
        <dbReference type="Proteomes" id="UP000176501"/>
    </source>
</evidence>
<comment type="subcellular location">
    <subcellularLocation>
        <location evidence="1">Periplasm</location>
    </subcellularLocation>
</comment>
<evidence type="ECO:0000256" key="1">
    <source>
        <dbReference type="ARBA" id="ARBA00004418"/>
    </source>
</evidence>
<evidence type="ECO:0000256" key="3">
    <source>
        <dbReference type="ARBA" id="ARBA00022729"/>
    </source>
</evidence>
<dbReference type="InterPro" id="IPR006665">
    <property type="entry name" value="OmpA-like"/>
</dbReference>
<reference evidence="7 8" key="1">
    <citation type="journal article" date="2016" name="Nat. Commun.">
        <title>Thousands of microbial genomes shed light on interconnected biogeochemical processes in an aquifer system.</title>
        <authorList>
            <person name="Anantharaman K."/>
            <person name="Brown C.T."/>
            <person name="Hug L.A."/>
            <person name="Sharon I."/>
            <person name="Castelle C.J."/>
            <person name="Probst A.J."/>
            <person name="Thomas B.C."/>
            <person name="Singh A."/>
            <person name="Wilkins M.J."/>
            <person name="Karaoz U."/>
            <person name="Brodie E.L."/>
            <person name="Williams K.H."/>
            <person name="Hubbard S.S."/>
            <person name="Banfield J.F."/>
        </authorList>
    </citation>
    <scope>NUCLEOTIDE SEQUENCE [LARGE SCALE GENOMIC DNA]</scope>
</reference>
<dbReference type="GO" id="GO:0042918">
    <property type="term" value="P:alkanesulfonate transmembrane transport"/>
    <property type="evidence" value="ECO:0007669"/>
    <property type="project" value="TreeGrafter"/>
</dbReference>
<evidence type="ECO:0000259" key="6">
    <source>
        <dbReference type="PROSITE" id="PS51123"/>
    </source>
</evidence>
<dbReference type="PANTHER" id="PTHR30024:SF47">
    <property type="entry name" value="TAURINE-BINDING PERIPLASMIC PROTEIN"/>
    <property type="match status" value="1"/>
</dbReference>
<dbReference type="GO" id="GO:0042597">
    <property type="term" value="C:periplasmic space"/>
    <property type="evidence" value="ECO:0007669"/>
    <property type="project" value="UniProtKB-SubCell"/>
</dbReference>
<dbReference type="PROSITE" id="PS51123">
    <property type="entry name" value="OMPA_2"/>
    <property type="match status" value="1"/>
</dbReference>
<dbReference type="AlphaFoldDB" id="A0A1F7W6G7"/>
<dbReference type="SUPFAM" id="SSF53850">
    <property type="entry name" value="Periplasmic binding protein-like II"/>
    <property type="match status" value="1"/>
</dbReference>
<protein>
    <recommendedName>
        <fullName evidence="6">OmpA-like domain-containing protein</fullName>
    </recommendedName>
</protein>
<feature type="domain" description="OmpA-like" evidence="6">
    <location>
        <begin position="419"/>
        <end position="528"/>
    </location>
</feature>
<keyword evidence="3" id="KW-0732">Signal</keyword>
<name>A0A1F7W6G7_9BACT</name>
<dbReference type="Gene3D" id="3.30.1330.60">
    <property type="entry name" value="OmpA-like domain"/>
    <property type="match status" value="1"/>
</dbReference>
<evidence type="ECO:0000256" key="5">
    <source>
        <dbReference type="SAM" id="Phobius"/>
    </source>
</evidence>
<evidence type="ECO:0000313" key="7">
    <source>
        <dbReference type="EMBL" id="OGL98413.1"/>
    </source>
</evidence>
<dbReference type="EMBL" id="MGFE01000020">
    <property type="protein sequence ID" value="OGL98413.1"/>
    <property type="molecule type" value="Genomic_DNA"/>
</dbReference>
<dbReference type="PANTHER" id="PTHR30024">
    <property type="entry name" value="ALIPHATIC SULFONATES-BINDING PROTEIN-RELATED"/>
    <property type="match status" value="1"/>
</dbReference>
<proteinExistence type="inferred from homology"/>
<organism evidence="7 8">
    <name type="scientific">Candidatus Uhrbacteria bacterium RIFOXYB2_FULL_57_15</name>
    <dbReference type="NCBI Taxonomy" id="1802422"/>
    <lineage>
        <taxon>Bacteria</taxon>
        <taxon>Candidatus Uhriibacteriota</taxon>
    </lineage>
</organism>
<dbReference type="GO" id="GO:0016020">
    <property type="term" value="C:membrane"/>
    <property type="evidence" value="ECO:0007669"/>
    <property type="project" value="UniProtKB-UniRule"/>
</dbReference>
<dbReference type="Gene3D" id="3.40.190.10">
    <property type="entry name" value="Periplasmic binding protein-like II"/>
    <property type="match status" value="2"/>
</dbReference>
<dbReference type="SUPFAM" id="SSF103088">
    <property type="entry name" value="OmpA-like"/>
    <property type="match status" value="1"/>
</dbReference>
<evidence type="ECO:0000256" key="2">
    <source>
        <dbReference type="ARBA" id="ARBA00010742"/>
    </source>
</evidence>
<comment type="similarity">
    <text evidence="2">Belongs to the bacterial solute-binding protein SsuA/TauA family.</text>
</comment>
<dbReference type="Pfam" id="PF00691">
    <property type="entry name" value="OmpA"/>
    <property type="match status" value="1"/>
</dbReference>
<dbReference type="InterPro" id="IPR036737">
    <property type="entry name" value="OmpA-like_sf"/>
</dbReference>
<feature type="transmembrane region" description="Helical" evidence="5">
    <location>
        <begin position="12"/>
        <end position="33"/>
    </location>
</feature>
<evidence type="ECO:0000256" key="4">
    <source>
        <dbReference type="PROSITE-ProRule" id="PRU00473"/>
    </source>
</evidence>
<accession>A0A1F7W6G7</accession>
<gene>
    <name evidence="7" type="ORF">A2304_01835</name>
</gene>
<keyword evidence="5" id="KW-0812">Transmembrane</keyword>
<dbReference type="Proteomes" id="UP000176501">
    <property type="component" value="Unassembled WGS sequence"/>
</dbReference>
<keyword evidence="4 5" id="KW-0472">Membrane</keyword>
<dbReference type="InterPro" id="IPR015168">
    <property type="entry name" value="SsuA/THI5"/>
</dbReference>
<comment type="caution">
    <text evidence="7">The sequence shown here is derived from an EMBL/GenBank/DDBJ whole genome shotgun (WGS) entry which is preliminary data.</text>
</comment>
<sequence>MAGVDTRRSIKMLAFGGFAVVLIVSAVAAWHFLVSPLLDQRLTESLASDAQYRVVATVADDDFSGYAPLRSPEVQQDLKAQGIKLDFRDDGANYAARLEALKTGEADLAVFTVDSLVKSAADAGGFPGLIVLAIDESVGADGCVAHVDDKGQKPATLDTPATKFYGTPDSPSEFIARVARADLQFNALAGDWFVATDGAADAFNRFRIDVNPTHLYCMWEPYLSMSLSEPAAYAVFDTSMVHEYVVDVLVARREFLAEHPDVVEAVIAAHLRATYRLGNDPKALTELLIADAKDTKAGKFSESQAGAIAKGVRFTNTLENYARFGLIPPAEARGLSNWEDIFRKVVRVYVETGAIRSDPFNGDYSALFHSKTTLANLQLQGFHPVANAGAVPGLESGDLDAIRGVEELPALAEEQWTKMSVVGNARVEPISFRRAASELEMQGARDLDQLVMHLRSWSSYYITVVGHARAEGDPEANLALAKARAETAAKYITDHGVNPNRVRAVGARPSGHQGAAQSVTFALMQPSY</sequence>